<evidence type="ECO:0000313" key="3">
    <source>
        <dbReference type="Proteomes" id="UP001179361"/>
    </source>
</evidence>
<reference evidence="2" key="1">
    <citation type="submission" date="2021-11" db="EMBL/GenBank/DDBJ databases">
        <title>The complete genome of Massilia sp sp. G4R7.</title>
        <authorList>
            <person name="Liu L."/>
            <person name="Yue J."/>
            <person name="Yuan J."/>
            <person name="Yang F."/>
            <person name="Li L."/>
        </authorList>
    </citation>
    <scope>NUCLEOTIDE SEQUENCE</scope>
    <source>
        <strain evidence="2">G4R7</strain>
    </source>
</reference>
<evidence type="ECO:0000259" key="1">
    <source>
        <dbReference type="Pfam" id="PF13274"/>
    </source>
</evidence>
<dbReference type="RefSeq" id="WP_231058338.1">
    <property type="nucleotide sequence ID" value="NZ_JAJNOC010000003.1"/>
</dbReference>
<evidence type="ECO:0000313" key="2">
    <source>
        <dbReference type="EMBL" id="MCD2517042.1"/>
    </source>
</evidence>
<keyword evidence="3" id="KW-1185">Reference proteome</keyword>
<feature type="domain" description="Antitoxin SocA-like Panacea" evidence="1">
    <location>
        <begin position="27"/>
        <end position="125"/>
    </location>
</feature>
<accession>A0ABS8Q7L0</accession>
<name>A0ABS8Q7L0_9BURK</name>
<gene>
    <name evidence="2" type="ORF">LQ564_12075</name>
</gene>
<dbReference type="Pfam" id="PF13274">
    <property type="entry name" value="SocA_Panacea"/>
    <property type="match status" value="1"/>
</dbReference>
<dbReference type="Proteomes" id="UP001179361">
    <property type="component" value="Unassembled WGS sequence"/>
</dbReference>
<organism evidence="2 3">
    <name type="scientific">Massilia phyllostachyos</name>
    <dbReference type="NCBI Taxonomy" id="2898585"/>
    <lineage>
        <taxon>Bacteria</taxon>
        <taxon>Pseudomonadati</taxon>
        <taxon>Pseudomonadota</taxon>
        <taxon>Betaproteobacteria</taxon>
        <taxon>Burkholderiales</taxon>
        <taxon>Oxalobacteraceae</taxon>
        <taxon>Telluria group</taxon>
        <taxon>Massilia</taxon>
    </lineage>
</organism>
<protein>
    <submittedName>
        <fullName evidence="2">DUF4065 domain-containing protein</fullName>
    </submittedName>
</protein>
<dbReference type="InterPro" id="IPR025272">
    <property type="entry name" value="SocA_Panacea"/>
</dbReference>
<dbReference type="EMBL" id="JAJNOC010000003">
    <property type="protein sequence ID" value="MCD2517042.1"/>
    <property type="molecule type" value="Genomic_DNA"/>
</dbReference>
<proteinExistence type="predicted"/>
<comment type="caution">
    <text evidence="2">The sequence shown here is derived from an EMBL/GenBank/DDBJ whole genome shotgun (WGS) entry which is preliminary data.</text>
</comment>
<sequence>MTSALDVAQVFLNFARDERRRLTNMQLQKLVFFAHGIHLGAFDGEPLIEEEVRAWDFGPVIPVLYEELRRYGRGNVEDDLVHELPPELHDSESSQMEAIRTAWASYKDMTAWQLSEISHLDESPWAQVWNQRRYAPIPDRLIRDYYRQHLDIQNAD</sequence>